<evidence type="ECO:0000313" key="2">
    <source>
        <dbReference type="EMBL" id="KAK3172484.1"/>
    </source>
</evidence>
<name>A0AAD9Z6G3_9LECA</name>
<accession>A0AAD9Z6G3</accession>
<dbReference type="Proteomes" id="UP001276659">
    <property type="component" value="Unassembled WGS sequence"/>
</dbReference>
<comment type="caution">
    <text evidence="2">The sequence shown here is derived from an EMBL/GenBank/DDBJ whole genome shotgun (WGS) entry which is preliminary data.</text>
</comment>
<reference evidence="2" key="1">
    <citation type="submission" date="2022-11" db="EMBL/GenBank/DDBJ databases">
        <title>Chromosomal genome sequence assembly and mating type (MAT) locus characterization of the leprose asexual lichenized fungus Lepraria neglecta (Nyl.) Erichsen.</title>
        <authorList>
            <person name="Allen J.L."/>
            <person name="Pfeffer B."/>
        </authorList>
    </citation>
    <scope>NUCLEOTIDE SEQUENCE</scope>
    <source>
        <strain evidence="2">Allen 5258</strain>
    </source>
</reference>
<evidence type="ECO:0000313" key="3">
    <source>
        <dbReference type="Proteomes" id="UP001276659"/>
    </source>
</evidence>
<keyword evidence="3" id="KW-1185">Reference proteome</keyword>
<sequence>MPCLDDPVAAEDVLHGRGVHPIRRNNEMGLQDLAVFGRDLAVLGIVVDHLGQYPDVAGTSGPFRLGGEPSQLGVQIDAVNGVHGQAPRRFAVLVVGFLLESAFTVRDLASFAPRGDAMNFRGKVPDGGSPSFGEAMQAGLHPGDADTERLSERDSGEL</sequence>
<feature type="region of interest" description="Disordered" evidence="1">
    <location>
        <begin position="122"/>
        <end position="158"/>
    </location>
</feature>
<dbReference type="AlphaFoldDB" id="A0AAD9Z6G3"/>
<organism evidence="2 3">
    <name type="scientific">Lepraria neglecta</name>
    <dbReference type="NCBI Taxonomy" id="209136"/>
    <lineage>
        <taxon>Eukaryota</taxon>
        <taxon>Fungi</taxon>
        <taxon>Dikarya</taxon>
        <taxon>Ascomycota</taxon>
        <taxon>Pezizomycotina</taxon>
        <taxon>Lecanoromycetes</taxon>
        <taxon>OSLEUM clade</taxon>
        <taxon>Lecanoromycetidae</taxon>
        <taxon>Lecanorales</taxon>
        <taxon>Lecanorineae</taxon>
        <taxon>Stereocaulaceae</taxon>
        <taxon>Lepraria</taxon>
    </lineage>
</organism>
<gene>
    <name evidence="2" type="ORF">OEA41_005806</name>
</gene>
<protein>
    <submittedName>
        <fullName evidence="2">Uncharacterized protein</fullName>
    </submittedName>
</protein>
<evidence type="ECO:0000256" key="1">
    <source>
        <dbReference type="SAM" id="MobiDB-lite"/>
    </source>
</evidence>
<proteinExistence type="predicted"/>
<dbReference type="EMBL" id="JASNWA010000007">
    <property type="protein sequence ID" value="KAK3172484.1"/>
    <property type="molecule type" value="Genomic_DNA"/>
</dbReference>
<feature type="compositionally biased region" description="Basic and acidic residues" evidence="1">
    <location>
        <begin position="143"/>
        <end position="158"/>
    </location>
</feature>